<name>A0ABX2ESU2_9BURK</name>
<dbReference type="RefSeq" id="WP_173133692.1">
    <property type="nucleotide sequence ID" value="NZ_JABRWJ010000014.1"/>
</dbReference>
<reference evidence="1 2" key="1">
    <citation type="submission" date="2020-05" db="EMBL/GenBank/DDBJ databases">
        <title>Aquincola sp. isolate from soil.</title>
        <authorList>
            <person name="Han J."/>
            <person name="Kim D.-U."/>
        </authorList>
    </citation>
    <scope>NUCLEOTIDE SEQUENCE [LARGE SCALE GENOMIC DNA]</scope>
    <source>
        <strain evidence="1 2">S2</strain>
    </source>
</reference>
<protein>
    <recommendedName>
        <fullName evidence="3">Phasin family protein</fullName>
    </recommendedName>
</protein>
<proteinExistence type="predicted"/>
<keyword evidence="2" id="KW-1185">Reference proteome</keyword>
<accession>A0ABX2ESU2</accession>
<evidence type="ECO:0008006" key="3">
    <source>
        <dbReference type="Google" id="ProtNLM"/>
    </source>
</evidence>
<organism evidence="1 2">
    <name type="scientific">Pseudaquabacterium terrae</name>
    <dbReference type="NCBI Taxonomy" id="2732868"/>
    <lineage>
        <taxon>Bacteria</taxon>
        <taxon>Pseudomonadati</taxon>
        <taxon>Pseudomonadota</taxon>
        <taxon>Betaproteobacteria</taxon>
        <taxon>Burkholderiales</taxon>
        <taxon>Sphaerotilaceae</taxon>
        <taxon>Pseudaquabacterium</taxon>
    </lineage>
</organism>
<dbReference type="Proteomes" id="UP000737171">
    <property type="component" value="Unassembled WGS sequence"/>
</dbReference>
<sequence>MPETLVPTAAPSAEVLSAALPWFGAGTAALFELQRTQFSLLFAWQQAFAAVQKELWDEWVSRWGGGVPIDA</sequence>
<comment type="caution">
    <text evidence="1">The sequence shown here is derived from an EMBL/GenBank/DDBJ whole genome shotgun (WGS) entry which is preliminary data.</text>
</comment>
<gene>
    <name evidence="1" type="ORF">HLB44_32825</name>
</gene>
<evidence type="ECO:0000313" key="2">
    <source>
        <dbReference type="Proteomes" id="UP000737171"/>
    </source>
</evidence>
<dbReference type="EMBL" id="JABRWJ010000014">
    <property type="protein sequence ID" value="NRF71780.1"/>
    <property type="molecule type" value="Genomic_DNA"/>
</dbReference>
<evidence type="ECO:0000313" key="1">
    <source>
        <dbReference type="EMBL" id="NRF71780.1"/>
    </source>
</evidence>